<dbReference type="PANTHER" id="PTHR44943">
    <property type="entry name" value="CELLULOSE SYNTHASE OPERON PROTEIN C"/>
    <property type="match status" value="1"/>
</dbReference>
<feature type="chain" id="PRO_5010270462" description="SPOR domain-containing protein" evidence="5">
    <location>
        <begin position="33"/>
        <end position="442"/>
    </location>
</feature>
<keyword evidence="5" id="KW-0732">Signal</keyword>
<dbReference type="InterPro" id="IPR019734">
    <property type="entry name" value="TPR_rpt"/>
</dbReference>
<name>A0A0D6PA69_9PROT</name>
<evidence type="ECO:0000256" key="5">
    <source>
        <dbReference type="SAM" id="SignalP"/>
    </source>
</evidence>
<evidence type="ECO:0000256" key="4">
    <source>
        <dbReference type="SAM" id="MobiDB-lite"/>
    </source>
</evidence>
<keyword evidence="8" id="KW-1185">Reference proteome</keyword>
<dbReference type="Pfam" id="PF13432">
    <property type="entry name" value="TPR_16"/>
    <property type="match status" value="1"/>
</dbReference>
<feature type="repeat" description="TPR" evidence="3">
    <location>
        <begin position="150"/>
        <end position="183"/>
    </location>
</feature>
<dbReference type="Pfam" id="PF05036">
    <property type="entry name" value="SPOR"/>
    <property type="match status" value="1"/>
</dbReference>
<evidence type="ECO:0000313" key="7">
    <source>
        <dbReference type="EMBL" id="GAN78630.1"/>
    </source>
</evidence>
<evidence type="ECO:0000313" key="8">
    <source>
        <dbReference type="Proteomes" id="UP000032668"/>
    </source>
</evidence>
<dbReference type="SUPFAM" id="SSF48452">
    <property type="entry name" value="TPR-like"/>
    <property type="match status" value="1"/>
</dbReference>
<sequence length="442" mass="45406">MNVSAVLSVSNLRRAPRQLVSAALVLALAACAQRPETFTQANAPSGAVGPNTLNVADAAIAGGDPNMALSISQSILKDDPNNVDALVHEGDAYYALNRCLPAEAAYQNAIKYDSKSSPAETGLGRCLLKTDPAAAEQAFAAAVAADPGNAAAWSDLGISRDLQGKFRDAVEPYQKSLSINPGSIATEVNLGLSLALSSHGQEALQYLGPLATGKYATPKIRENYAAALIAAGRDAEARQVLEIDLPPDQVQKAMDGFSQLISSSIQNPPPPKPPAPTQPTVVTPPVATTSVFTPAPTTLAPAKPATMNAPVSSNPNAAYAGPSPIPGAISSSTPGPVAFAAQTIPKPTLSVSAAPVPTSKSGGSAIQLGALNSLAAAQREWNKISAAAPKLFKDKSPDIIEADVKGQNFYRLRVDGFENTLDAAQFCSEVSAAGFACTVADF</sequence>
<dbReference type="InterPro" id="IPR011990">
    <property type="entry name" value="TPR-like_helical_dom_sf"/>
</dbReference>
<keyword evidence="1" id="KW-0677">Repeat</keyword>
<dbReference type="SMART" id="SM00028">
    <property type="entry name" value="TPR"/>
    <property type="match status" value="3"/>
</dbReference>
<dbReference type="OrthoDB" id="8479416at2"/>
<dbReference type="AlphaFoldDB" id="A0A0D6PA69"/>
<dbReference type="Gene3D" id="3.30.70.1070">
    <property type="entry name" value="Sporulation related repeat"/>
    <property type="match status" value="1"/>
</dbReference>
<comment type="caution">
    <text evidence="7">The sequence shown here is derived from an EMBL/GenBank/DDBJ whole genome shotgun (WGS) entry which is preliminary data.</text>
</comment>
<dbReference type="PANTHER" id="PTHR44943:SF8">
    <property type="entry name" value="TPR REPEAT-CONTAINING PROTEIN MJ0263"/>
    <property type="match status" value="1"/>
</dbReference>
<dbReference type="InterPro" id="IPR036680">
    <property type="entry name" value="SPOR-like_sf"/>
</dbReference>
<dbReference type="Gene3D" id="1.25.40.10">
    <property type="entry name" value="Tetratricopeptide repeat domain"/>
    <property type="match status" value="2"/>
</dbReference>
<evidence type="ECO:0000256" key="2">
    <source>
        <dbReference type="ARBA" id="ARBA00022803"/>
    </source>
</evidence>
<organism evidence="7 8">
    <name type="scientific">Acidocella aminolytica 101 = DSM 11237</name>
    <dbReference type="NCBI Taxonomy" id="1120923"/>
    <lineage>
        <taxon>Bacteria</taxon>
        <taxon>Pseudomonadati</taxon>
        <taxon>Pseudomonadota</taxon>
        <taxon>Alphaproteobacteria</taxon>
        <taxon>Acetobacterales</taxon>
        <taxon>Acidocellaceae</taxon>
        <taxon>Acidocella</taxon>
    </lineage>
</organism>
<feature type="compositionally biased region" description="Pro residues" evidence="4">
    <location>
        <begin position="267"/>
        <end position="277"/>
    </location>
</feature>
<dbReference type="PROSITE" id="PS51724">
    <property type="entry name" value="SPOR"/>
    <property type="match status" value="1"/>
</dbReference>
<reference evidence="7 8" key="1">
    <citation type="submission" date="2012-11" db="EMBL/GenBank/DDBJ databases">
        <title>Whole genome sequence of Acidocella aminolytica 101 = DSM 11237.</title>
        <authorList>
            <person name="Azuma Y."/>
            <person name="Higashiura N."/>
            <person name="Hirakawa H."/>
            <person name="Matsushita K."/>
        </authorList>
    </citation>
    <scope>NUCLEOTIDE SEQUENCE [LARGE SCALE GENOMIC DNA]</scope>
    <source>
        <strain evidence="8">101 / DSM 11237</strain>
    </source>
</reference>
<dbReference type="RefSeq" id="WP_048877126.1">
    <property type="nucleotide sequence ID" value="NZ_BANC01000005.1"/>
</dbReference>
<dbReference type="GO" id="GO:0042834">
    <property type="term" value="F:peptidoglycan binding"/>
    <property type="evidence" value="ECO:0007669"/>
    <property type="project" value="InterPro"/>
</dbReference>
<dbReference type="EMBL" id="BANC01000005">
    <property type="protein sequence ID" value="GAN78630.1"/>
    <property type="molecule type" value="Genomic_DNA"/>
</dbReference>
<proteinExistence type="predicted"/>
<protein>
    <recommendedName>
        <fullName evidence="6">SPOR domain-containing protein</fullName>
    </recommendedName>
</protein>
<feature type="domain" description="SPOR" evidence="6">
    <location>
        <begin position="358"/>
        <end position="442"/>
    </location>
</feature>
<feature type="region of interest" description="Disordered" evidence="4">
    <location>
        <begin position="261"/>
        <end position="280"/>
    </location>
</feature>
<feature type="signal peptide" evidence="5">
    <location>
        <begin position="1"/>
        <end position="32"/>
    </location>
</feature>
<gene>
    <name evidence="7" type="ORF">Aam_005_029</name>
</gene>
<dbReference type="InterPro" id="IPR007730">
    <property type="entry name" value="SPOR-like_dom"/>
</dbReference>
<dbReference type="PROSITE" id="PS50005">
    <property type="entry name" value="TPR"/>
    <property type="match status" value="1"/>
</dbReference>
<dbReference type="Proteomes" id="UP000032668">
    <property type="component" value="Unassembled WGS sequence"/>
</dbReference>
<dbReference type="InterPro" id="IPR051685">
    <property type="entry name" value="Ycf3/AcsC/BcsC/TPR_MFPF"/>
</dbReference>
<accession>A0A0D6PA69</accession>
<evidence type="ECO:0000256" key="1">
    <source>
        <dbReference type="ARBA" id="ARBA00022737"/>
    </source>
</evidence>
<keyword evidence="2 3" id="KW-0802">TPR repeat</keyword>
<dbReference type="SUPFAM" id="SSF110997">
    <property type="entry name" value="Sporulation related repeat"/>
    <property type="match status" value="1"/>
</dbReference>
<dbReference type="STRING" id="1120923.SAMN02746095_00439"/>
<evidence type="ECO:0000256" key="3">
    <source>
        <dbReference type="PROSITE-ProRule" id="PRU00339"/>
    </source>
</evidence>
<evidence type="ECO:0000259" key="6">
    <source>
        <dbReference type="PROSITE" id="PS51724"/>
    </source>
</evidence>